<evidence type="ECO:0008006" key="3">
    <source>
        <dbReference type="Google" id="ProtNLM"/>
    </source>
</evidence>
<proteinExistence type="predicted"/>
<comment type="caution">
    <text evidence="2">The sequence shown here is derived from an EMBL/GenBank/DDBJ whole genome shotgun (WGS) entry which is preliminary data.</text>
</comment>
<reference evidence="2" key="1">
    <citation type="submission" date="2019-09" db="EMBL/GenBank/DDBJ databases">
        <title>Characterisation of the sponge microbiome using genome-centric metagenomics.</title>
        <authorList>
            <person name="Engelberts J.P."/>
            <person name="Robbins S.J."/>
            <person name="De Goeij J.M."/>
            <person name="Aranda M."/>
            <person name="Bell S.C."/>
            <person name="Webster N.S."/>
        </authorList>
    </citation>
    <scope>NUCLEOTIDE SEQUENCE</scope>
    <source>
        <strain evidence="2">SB0664_bin_43</strain>
    </source>
</reference>
<evidence type="ECO:0000256" key="1">
    <source>
        <dbReference type="SAM" id="SignalP"/>
    </source>
</evidence>
<evidence type="ECO:0000313" key="2">
    <source>
        <dbReference type="EMBL" id="MXY34973.1"/>
    </source>
</evidence>
<name>A0A6B0Y4R3_9RHOB</name>
<keyword evidence="1" id="KW-0732">Signal</keyword>
<gene>
    <name evidence="2" type="ORF">F4Y60_13005</name>
</gene>
<accession>A0A6B0Y4R3</accession>
<protein>
    <recommendedName>
        <fullName evidence="3">Porin</fullName>
    </recommendedName>
</protein>
<dbReference type="AlphaFoldDB" id="A0A6B0Y4R3"/>
<feature type="signal peptide" evidence="1">
    <location>
        <begin position="1"/>
        <end position="23"/>
    </location>
</feature>
<dbReference type="EMBL" id="VXRY01000536">
    <property type="protein sequence ID" value="MXY34973.1"/>
    <property type="molecule type" value="Genomic_DNA"/>
</dbReference>
<sequence length="346" mass="36550">MRTANSGLLALAAALALIVPAGAGPAVAQNGLPNLDQVSPIEEALAMEVGDVTLTLTGAVEARYTTGSDEDEDNGPGLIGSLGLTAMTQLPNRWSVNLGYIGRLVSDEALSTEESERYTDAAALSAGGVWGTVSLGNVSATVRDQTRRRRGFGNAVLAFDDFHGERADRSAGYAGRVGPFVASGVVDDDSNVDLGLTFQRPIGNGSRDYRVTFRAGKGAYEAADETHLFTSRGFSVVGEVVYGSTLFDVGLGQESFSSSAVDAARWYISSGIRRKIMVWGLSLEGHYGQIEGQEEVSAALGIQYDLARGLSANFGLNYEDAQVVLGDVRFLDSSDTKAVFSLTYTF</sequence>
<feature type="chain" id="PRO_5025371258" description="Porin" evidence="1">
    <location>
        <begin position="24"/>
        <end position="346"/>
    </location>
</feature>
<organism evidence="2">
    <name type="scientific">Boseongicola sp. SB0664_bin_43</name>
    <dbReference type="NCBI Taxonomy" id="2604844"/>
    <lineage>
        <taxon>Bacteria</taxon>
        <taxon>Pseudomonadati</taxon>
        <taxon>Pseudomonadota</taxon>
        <taxon>Alphaproteobacteria</taxon>
        <taxon>Rhodobacterales</taxon>
        <taxon>Paracoccaceae</taxon>
        <taxon>Boseongicola</taxon>
    </lineage>
</organism>